<evidence type="ECO:0000256" key="1">
    <source>
        <dbReference type="SAM" id="MobiDB-lite"/>
    </source>
</evidence>
<comment type="caution">
    <text evidence="2">The sequence shown here is derived from an EMBL/GenBank/DDBJ whole genome shotgun (WGS) entry which is preliminary data.</text>
</comment>
<dbReference type="Proteomes" id="UP001153269">
    <property type="component" value="Unassembled WGS sequence"/>
</dbReference>
<feature type="compositionally biased region" description="Polar residues" evidence="1">
    <location>
        <begin position="67"/>
        <end position="76"/>
    </location>
</feature>
<name>A0A9N7YYF1_PLEPL</name>
<feature type="region of interest" description="Disordered" evidence="1">
    <location>
        <begin position="58"/>
        <end position="90"/>
    </location>
</feature>
<gene>
    <name evidence="2" type="ORF">PLEPLA_LOCUS30037</name>
</gene>
<proteinExistence type="predicted"/>
<evidence type="ECO:0000313" key="3">
    <source>
        <dbReference type="Proteomes" id="UP001153269"/>
    </source>
</evidence>
<protein>
    <submittedName>
        <fullName evidence="2">Uncharacterized protein</fullName>
    </submittedName>
</protein>
<dbReference type="EMBL" id="CADEAL010002835">
    <property type="protein sequence ID" value="CAB1442366.1"/>
    <property type="molecule type" value="Genomic_DNA"/>
</dbReference>
<dbReference type="AlphaFoldDB" id="A0A9N7YYF1"/>
<organism evidence="2 3">
    <name type="scientific">Pleuronectes platessa</name>
    <name type="common">European plaice</name>
    <dbReference type="NCBI Taxonomy" id="8262"/>
    <lineage>
        <taxon>Eukaryota</taxon>
        <taxon>Metazoa</taxon>
        <taxon>Chordata</taxon>
        <taxon>Craniata</taxon>
        <taxon>Vertebrata</taxon>
        <taxon>Euteleostomi</taxon>
        <taxon>Actinopterygii</taxon>
        <taxon>Neopterygii</taxon>
        <taxon>Teleostei</taxon>
        <taxon>Neoteleostei</taxon>
        <taxon>Acanthomorphata</taxon>
        <taxon>Carangaria</taxon>
        <taxon>Pleuronectiformes</taxon>
        <taxon>Pleuronectoidei</taxon>
        <taxon>Pleuronectidae</taxon>
        <taxon>Pleuronectes</taxon>
    </lineage>
</organism>
<evidence type="ECO:0000313" key="2">
    <source>
        <dbReference type="EMBL" id="CAB1442366.1"/>
    </source>
</evidence>
<keyword evidence="3" id="KW-1185">Reference proteome</keyword>
<sequence length="140" mass="15586">MTLLIDKSFSISVQGNGNLKESRDAASQLWQRLAVIGSEVGPAPASLDMGIYWRHPRQSPPHLINEPEQSTDQEVYTSELCPPSADRDRNRYPLLRRKKETGLLKDFFKISAVNKHSRDPYSSGTILSGGSNFHFGGESV</sequence>
<reference evidence="2" key="1">
    <citation type="submission" date="2020-03" db="EMBL/GenBank/DDBJ databases">
        <authorList>
            <person name="Weist P."/>
        </authorList>
    </citation>
    <scope>NUCLEOTIDE SEQUENCE</scope>
</reference>
<accession>A0A9N7YYF1</accession>